<evidence type="ECO:0000313" key="4">
    <source>
        <dbReference type="Proteomes" id="UP000242705"/>
    </source>
</evidence>
<evidence type="ECO:0000256" key="1">
    <source>
        <dbReference type="SAM" id="MobiDB-lite"/>
    </source>
</evidence>
<dbReference type="Proteomes" id="UP000242705">
    <property type="component" value="Unassembled WGS sequence"/>
</dbReference>
<dbReference type="AlphaFoldDB" id="A0A2T2WH56"/>
<evidence type="ECO:0000256" key="2">
    <source>
        <dbReference type="SAM" id="SignalP"/>
    </source>
</evidence>
<evidence type="ECO:0000313" key="3">
    <source>
        <dbReference type="EMBL" id="PSR21555.1"/>
    </source>
</evidence>
<sequence>MTPIKFWSASVLAVVLASGLAGCGTPQAAGQTATKKPGTPKTTAAPMVAAPPLSEAKTNPVAYITQYDEHGMEEMLHQYATDIPGVALTGPNAGTFTLQALNGPLQKKYGGPTVPATLAAAGVHIPNLPPDNSVLGVSAFVQAEYPRLQTYHMFPGMSEAVFQAGLEQAVAFENWGNGNDPAKIFLTMLGPVHSTTSSTTGVESLEQAGLAADYSASPTLGNAPQRQYTYDAWGQITSPRAQHFAVDAIPWKLMDGVLPPGMSTPRWTMELDNVVQAHAVYATWDHGQYRVGMTSYTVPQIILSYFSNGQGGGAWFVVDAQSSTHSQASDVHVIKTQ</sequence>
<feature type="chain" id="PRO_5015463345" evidence="2">
    <location>
        <begin position="29"/>
        <end position="337"/>
    </location>
</feature>
<name>A0A2T2WH56_SULTH</name>
<protein>
    <submittedName>
        <fullName evidence="3">Uncharacterized protein</fullName>
    </submittedName>
</protein>
<reference evidence="3 4" key="1">
    <citation type="journal article" date="2014" name="BMC Genomics">
        <title>Comparison of environmental and isolate Sulfobacillus genomes reveals diverse carbon, sulfur, nitrogen, and hydrogen metabolisms.</title>
        <authorList>
            <person name="Justice N.B."/>
            <person name="Norman A."/>
            <person name="Brown C.T."/>
            <person name="Singh A."/>
            <person name="Thomas B.C."/>
            <person name="Banfield J.F."/>
        </authorList>
    </citation>
    <scope>NUCLEOTIDE SEQUENCE [LARGE SCALE GENOMIC DNA]</scope>
    <source>
        <strain evidence="3">AMDSBA5</strain>
    </source>
</reference>
<feature type="signal peptide" evidence="2">
    <location>
        <begin position="1"/>
        <end position="28"/>
    </location>
</feature>
<comment type="caution">
    <text evidence="3">The sequence shown here is derived from an EMBL/GenBank/DDBJ whole genome shotgun (WGS) entry which is preliminary data.</text>
</comment>
<accession>A0A2T2WH56</accession>
<feature type="compositionally biased region" description="Low complexity" evidence="1">
    <location>
        <begin position="32"/>
        <end position="46"/>
    </location>
</feature>
<keyword evidence="2" id="KW-0732">Signal</keyword>
<proteinExistence type="predicted"/>
<dbReference type="EMBL" id="PXYX01000107">
    <property type="protein sequence ID" value="PSR21555.1"/>
    <property type="molecule type" value="Genomic_DNA"/>
</dbReference>
<organism evidence="3 4">
    <name type="scientific">Sulfobacillus thermosulfidooxidans</name>
    <dbReference type="NCBI Taxonomy" id="28034"/>
    <lineage>
        <taxon>Bacteria</taxon>
        <taxon>Bacillati</taxon>
        <taxon>Bacillota</taxon>
        <taxon>Clostridia</taxon>
        <taxon>Eubacteriales</taxon>
        <taxon>Clostridiales Family XVII. Incertae Sedis</taxon>
        <taxon>Sulfobacillus</taxon>
    </lineage>
</organism>
<gene>
    <name evidence="3" type="ORF">C7B47_17250</name>
</gene>
<dbReference type="PROSITE" id="PS51257">
    <property type="entry name" value="PROKAR_LIPOPROTEIN"/>
    <property type="match status" value="1"/>
</dbReference>
<feature type="region of interest" description="Disordered" evidence="1">
    <location>
        <begin position="26"/>
        <end position="46"/>
    </location>
</feature>